<dbReference type="RefSeq" id="WP_008414504.1">
    <property type="nucleotide sequence ID" value="NC_014297.1"/>
</dbReference>
<dbReference type="EMBL" id="CP002062">
    <property type="protein sequence ID" value="ADJ14394.1"/>
    <property type="molecule type" value="Genomic_DNA"/>
</dbReference>
<feature type="region of interest" description="Disordered" evidence="1">
    <location>
        <begin position="1"/>
        <end position="27"/>
    </location>
</feature>
<keyword evidence="5" id="KW-1185">Reference proteome</keyword>
<evidence type="ECO:0000313" key="2">
    <source>
        <dbReference type="EMBL" id="ADJ14394.1"/>
    </source>
</evidence>
<dbReference type="PATRIC" id="fig|795797.18.peg.1009"/>
<proteinExistence type="predicted"/>
<dbReference type="GeneID" id="9418806"/>
<dbReference type="STRING" id="795797.HacjB3_05015"/>
<organism evidence="2 4">
    <name type="scientific">Halalkalicoccus jeotgali (strain DSM 18796 / CECT 7217 / JCM 14584 / KCTC 4019 / B3)</name>
    <dbReference type="NCBI Taxonomy" id="795797"/>
    <lineage>
        <taxon>Archaea</taxon>
        <taxon>Methanobacteriati</taxon>
        <taxon>Methanobacteriota</taxon>
        <taxon>Stenosarchaea group</taxon>
        <taxon>Halobacteria</taxon>
        <taxon>Halobacteriales</taxon>
        <taxon>Halococcaceae</taxon>
        <taxon>Halalkalicoccus</taxon>
    </lineage>
</organism>
<evidence type="ECO:0000256" key="1">
    <source>
        <dbReference type="SAM" id="MobiDB-lite"/>
    </source>
</evidence>
<dbReference type="HOGENOM" id="CLU_2504844_0_0_2"/>
<dbReference type="EMBL" id="AOHV01000009">
    <property type="protein sequence ID" value="ELY40655.1"/>
    <property type="molecule type" value="Genomic_DNA"/>
</dbReference>
<dbReference type="Proteomes" id="UP000011645">
    <property type="component" value="Unassembled WGS sequence"/>
</dbReference>
<sequence>MANSLDEIETTLAEASETEDDDRAHERLERAREELAALEDDGSVDEERAEAIEAEIDQHLRAIEERDSYDVDAMGAAREPDDETA</sequence>
<reference evidence="2 4" key="1">
    <citation type="journal article" date="2010" name="J. Bacteriol.">
        <title>Complete genome sequence of Halalkalicoccus jeotgali B3(T), an extremely halophilic archaeon.</title>
        <authorList>
            <person name="Roh S.W."/>
            <person name="Nam Y.D."/>
            <person name="Nam S.H."/>
            <person name="Choi S.H."/>
            <person name="Park H.S."/>
            <person name="Bae J.W."/>
        </authorList>
    </citation>
    <scope>NUCLEOTIDE SEQUENCE [LARGE SCALE GENOMIC DNA]</scope>
    <source>
        <strain evidence="2">B3</strain>
        <strain evidence="4">DSM 18796 / CECT 7217 / JCM 14584 / KCTC 4019 / B3</strain>
    </source>
</reference>
<feature type="region of interest" description="Disordered" evidence="1">
    <location>
        <begin position="61"/>
        <end position="85"/>
    </location>
</feature>
<accession>D8J9I2</accession>
<gene>
    <name evidence="2" type="ordered locus">HacjB3_05015</name>
    <name evidence="3" type="ORF">C497_03392</name>
</gene>
<evidence type="ECO:0000313" key="3">
    <source>
        <dbReference type="EMBL" id="ELY40655.1"/>
    </source>
</evidence>
<name>D8J9I2_HALJB</name>
<dbReference type="AlphaFoldDB" id="D8J9I2"/>
<protein>
    <submittedName>
        <fullName evidence="2">Uncharacterized protein</fullName>
    </submittedName>
</protein>
<evidence type="ECO:0000313" key="5">
    <source>
        <dbReference type="Proteomes" id="UP000011645"/>
    </source>
</evidence>
<dbReference type="KEGG" id="hje:HacjB3_05015"/>
<dbReference type="Proteomes" id="UP000000390">
    <property type="component" value="Chromosome"/>
</dbReference>
<reference evidence="3 5" key="2">
    <citation type="journal article" date="2014" name="PLoS Genet.">
        <title>Phylogenetically driven sequencing of extremely halophilic archaea reveals strategies for static and dynamic osmo-response.</title>
        <authorList>
            <person name="Becker E.A."/>
            <person name="Seitzer P.M."/>
            <person name="Tritt A."/>
            <person name="Larsen D."/>
            <person name="Krusor M."/>
            <person name="Yao A.I."/>
            <person name="Wu D."/>
            <person name="Madern D."/>
            <person name="Eisen J.A."/>
            <person name="Darling A.E."/>
            <person name="Facciotti M.T."/>
        </authorList>
    </citation>
    <scope>NUCLEOTIDE SEQUENCE [LARGE SCALE GENOMIC DNA]</scope>
    <source>
        <strain evidence="3">B3</strain>
        <strain evidence="5">DSM 18796 / CECT 7217 / JCM 14584 / KCTC 4019 / B3</strain>
    </source>
</reference>
<evidence type="ECO:0000313" key="4">
    <source>
        <dbReference type="Proteomes" id="UP000000390"/>
    </source>
</evidence>